<proteinExistence type="predicted"/>
<accession>X0W5Y3</accession>
<feature type="non-terminal residue" evidence="1">
    <location>
        <position position="55"/>
    </location>
</feature>
<name>X0W5Y3_9ZZZZ</name>
<protein>
    <submittedName>
        <fullName evidence="1">Uncharacterized protein</fullName>
    </submittedName>
</protein>
<gene>
    <name evidence="1" type="ORF">S01H1_58324</name>
</gene>
<evidence type="ECO:0000313" key="1">
    <source>
        <dbReference type="EMBL" id="GAG18717.1"/>
    </source>
</evidence>
<organism evidence="1">
    <name type="scientific">marine sediment metagenome</name>
    <dbReference type="NCBI Taxonomy" id="412755"/>
    <lineage>
        <taxon>unclassified sequences</taxon>
        <taxon>metagenomes</taxon>
        <taxon>ecological metagenomes</taxon>
    </lineage>
</organism>
<comment type="caution">
    <text evidence="1">The sequence shown here is derived from an EMBL/GenBank/DDBJ whole genome shotgun (WGS) entry which is preliminary data.</text>
</comment>
<reference evidence="1" key="1">
    <citation type="journal article" date="2014" name="Front. Microbiol.">
        <title>High frequency of phylogenetically diverse reductive dehalogenase-homologous genes in deep subseafloor sedimentary metagenomes.</title>
        <authorList>
            <person name="Kawai M."/>
            <person name="Futagami T."/>
            <person name="Toyoda A."/>
            <person name="Takaki Y."/>
            <person name="Nishi S."/>
            <person name="Hori S."/>
            <person name="Arai W."/>
            <person name="Tsubouchi T."/>
            <person name="Morono Y."/>
            <person name="Uchiyama I."/>
            <person name="Ito T."/>
            <person name="Fujiyama A."/>
            <person name="Inagaki F."/>
            <person name="Takami H."/>
        </authorList>
    </citation>
    <scope>NUCLEOTIDE SEQUENCE</scope>
    <source>
        <strain evidence="1">Expedition CK06-06</strain>
    </source>
</reference>
<dbReference type="AlphaFoldDB" id="X0W5Y3"/>
<sequence>MADIWSEQNKVINATVPVDDTWNSNPQSDIVHMENFKWCTFLIMTGASVDNTNTV</sequence>
<dbReference type="EMBL" id="BARS01038098">
    <property type="protein sequence ID" value="GAG18717.1"/>
    <property type="molecule type" value="Genomic_DNA"/>
</dbReference>